<name>A0ABZ3D8Q1_9PROT</name>
<dbReference type="EMBL" id="CP152276">
    <property type="protein sequence ID" value="XAE44135.1"/>
    <property type="molecule type" value="Genomic_DNA"/>
</dbReference>
<proteinExistence type="predicted"/>
<dbReference type="RefSeq" id="WP_342629443.1">
    <property type="nucleotide sequence ID" value="NZ_CP152276.1"/>
</dbReference>
<protein>
    <submittedName>
        <fullName evidence="1">Uncharacterized protein</fullName>
    </submittedName>
</protein>
<keyword evidence="2" id="KW-1185">Reference proteome</keyword>
<sequence length="175" mass="18723">MIAAARQDKQGDGDMPTGNRGIAILCAGLMIGPFGCAGPTGPIFGDWYGYQPLPGPQAQLAVELVLHGPPTARLGAFRMHVQTMWMVANPQNQSDYPTGTWTMQPVTIDGRTYRRIDLSGLDTAMHHATLIAHYIELPNGTLVPATADGKPDLSPGGLAFRLVPRPRGSFGYGRV</sequence>
<reference evidence="1 2" key="1">
    <citation type="submission" date="2024-04" db="EMBL/GenBank/DDBJ databases">
        <title>Complete genome sequence of Nguyenibacter vanlangesis HBCM-1154, a strain capable of nitrogen fixation, IAA production, and phosphorus solubilization isolated from sugarcane soil.</title>
        <authorList>
            <person name="MY HANH P."/>
        </authorList>
    </citation>
    <scope>NUCLEOTIDE SEQUENCE [LARGE SCALE GENOMIC DNA]</scope>
    <source>
        <strain evidence="1 2">HBCM 1154</strain>
    </source>
</reference>
<dbReference type="Proteomes" id="UP001449795">
    <property type="component" value="Chromosome"/>
</dbReference>
<evidence type="ECO:0000313" key="2">
    <source>
        <dbReference type="Proteomes" id="UP001449795"/>
    </source>
</evidence>
<evidence type="ECO:0000313" key="1">
    <source>
        <dbReference type="EMBL" id="XAE44135.1"/>
    </source>
</evidence>
<gene>
    <name evidence="1" type="ORF">AAC691_06785</name>
</gene>
<accession>A0ABZ3D8Q1</accession>
<organism evidence="1 2">
    <name type="scientific">Nguyenibacter vanlangensis</name>
    <dbReference type="NCBI Taxonomy" id="1216886"/>
    <lineage>
        <taxon>Bacteria</taxon>
        <taxon>Pseudomonadati</taxon>
        <taxon>Pseudomonadota</taxon>
        <taxon>Alphaproteobacteria</taxon>
        <taxon>Acetobacterales</taxon>
        <taxon>Acetobacteraceae</taxon>
        <taxon>Nguyenibacter</taxon>
    </lineage>
</organism>